<proteinExistence type="predicted"/>
<comment type="caution">
    <text evidence="1">The sequence shown here is derived from an EMBL/GenBank/DDBJ whole genome shotgun (WGS) entry which is preliminary data.</text>
</comment>
<accession>A0ABV2Q6J9</accession>
<reference evidence="1 2" key="1">
    <citation type="submission" date="2024-06" db="EMBL/GenBank/DDBJ databases">
        <title>Sorghum-associated microbial communities from plants grown in Nebraska, USA.</title>
        <authorList>
            <person name="Schachtman D."/>
        </authorList>
    </citation>
    <scope>NUCLEOTIDE SEQUENCE [LARGE SCALE GENOMIC DNA]</scope>
    <source>
        <strain evidence="1 2">2709</strain>
    </source>
</reference>
<protein>
    <submittedName>
        <fullName evidence="1">Uncharacterized protein</fullName>
    </submittedName>
</protein>
<dbReference type="Proteomes" id="UP001549320">
    <property type="component" value="Unassembled WGS sequence"/>
</dbReference>
<sequence>MFDDIHAYFHENVRAAYREFKERLTEPRAGRSTDLRLAVGACEALFHLREHLPVAHALSRAEAEARCPDLALVGDIANVSKHRNVTRPTPHGTPLVTSATQLQEIMSMIDYEDAEGEYQCLSKRVVAELSDGTPVDVMQALTSVLNFWETYLADIGVLEAATVHTYDDGLGFRPRPPQAVGPTFEIVRGVRFRQSLEFMKFNPDTGRAEAINFPAGTKARMQIRKRPRHQVDLTVRHDASGRESTRTITLTEDESAELDAAPEENYEDMLRGFESMRNGFRELAAEVSCDSNAEI</sequence>
<gene>
    <name evidence="1" type="ORF">ABIE13_001308</name>
</gene>
<name>A0ABV2Q6J9_9BURK</name>
<evidence type="ECO:0000313" key="2">
    <source>
        <dbReference type="Proteomes" id="UP001549320"/>
    </source>
</evidence>
<keyword evidence="2" id="KW-1185">Reference proteome</keyword>
<dbReference type="RefSeq" id="WP_354442164.1">
    <property type="nucleotide sequence ID" value="NZ_JBEPSH010000002.1"/>
</dbReference>
<evidence type="ECO:0000313" key="1">
    <source>
        <dbReference type="EMBL" id="MET4576208.1"/>
    </source>
</evidence>
<dbReference type="EMBL" id="JBEPSH010000002">
    <property type="protein sequence ID" value="MET4576208.1"/>
    <property type="molecule type" value="Genomic_DNA"/>
</dbReference>
<organism evidence="1 2">
    <name type="scientific">Ottowia thiooxydans</name>
    <dbReference type="NCBI Taxonomy" id="219182"/>
    <lineage>
        <taxon>Bacteria</taxon>
        <taxon>Pseudomonadati</taxon>
        <taxon>Pseudomonadota</taxon>
        <taxon>Betaproteobacteria</taxon>
        <taxon>Burkholderiales</taxon>
        <taxon>Comamonadaceae</taxon>
        <taxon>Ottowia</taxon>
    </lineage>
</organism>